<comment type="cofactor">
    <cofactor evidence="4">
        <name>Zn(2+)</name>
        <dbReference type="ChEBI" id="CHEBI:29105"/>
    </cofactor>
    <text evidence="4">Binds 1 zinc ion per subunit.</text>
</comment>
<evidence type="ECO:0000256" key="4">
    <source>
        <dbReference type="PIRSR" id="PIRSR606823-2"/>
    </source>
</evidence>
<dbReference type="GO" id="GO:0042759">
    <property type="term" value="P:long-chain fatty acid biosynthetic process"/>
    <property type="evidence" value="ECO:0007669"/>
    <property type="project" value="TreeGrafter"/>
</dbReference>
<sequence length="789" mass="82847">MVQLRWLGFVGMAALAACGGGPASDAPNAGVAGVDAEALECVTSDPRRQVGDGLDAPGRLVVDTPPAGPIPAPCADNRGYRVGVGIHDITGPIADTASLAWVNPQQVFSALHTRVYARAFVIESPCNGRRVLFVSLDTGLMSAAVRQAILAELAADERLSAHYDAHNVMLSVTHTHSDPGTGLAGVGNGAAVIVGGTVAAIRNAHENFVAHAQLATIQLSSGELLNTNINRSKPAYVMNAEADRQAFLNERGEEVQVNKRMVQLELLREAGLTGLINWFGVHPTVIGPAQHYVSGDVKGQASLGLEALMGTDYRADPAAGTFVGAFAQADEGDASPNIAIETYPYPDPRRGGGVDDLDANAISGLKQLARSLELMGTGEVVTGPVDYRLIRVPIESISIDDPAVLASLNLPAELDAEDKRTCTGILGASFGAGAEDGPGPTTEGLTCSDDPALLDAALDDIATLTGTRLEGFPGGWPAETIPGQTLSAVVMCNVSMLPPVLGDFSCQAEKPVLLPRGGTELPLQLFRIGQLAVIGLPWEVTTMAARRLKTLLLAELAPVGVQTIVVAGLVNDYVHYLTTREEYAAQQYEGASTLYGPWTHAAVMQESLKLARAMRRGEAVSVELPPAERIDLALVPGPVESPHPAGEPGTLVRQPPAAVTPGELVEAEVVAGHPGNDLQLQGSYLNVERQRGDGSWETWIEDRDPQLIYAWKPLLPVPVATERPLTSSGGTADARWQTPANLPAGSYRFRFTGQSRGLDGSLRAYDVVTDAFTVSASQADCPGSQAPPA</sequence>
<keyword evidence="4" id="KW-0862">Zinc</keyword>
<comment type="catalytic activity">
    <reaction evidence="5">
        <text>an N-acylsphing-4-enine + H2O = sphing-4-enine + a fatty acid</text>
        <dbReference type="Rhea" id="RHEA:20856"/>
        <dbReference type="ChEBI" id="CHEBI:15377"/>
        <dbReference type="ChEBI" id="CHEBI:28868"/>
        <dbReference type="ChEBI" id="CHEBI:52639"/>
        <dbReference type="ChEBI" id="CHEBI:57756"/>
        <dbReference type="EC" id="3.5.1.23"/>
    </reaction>
</comment>
<evidence type="ECO:0000259" key="7">
    <source>
        <dbReference type="Pfam" id="PF04734"/>
    </source>
</evidence>
<dbReference type="PANTHER" id="PTHR12670">
    <property type="entry name" value="CERAMIDASE"/>
    <property type="match status" value="1"/>
</dbReference>
<accession>A0A383XPX6</accession>
<dbReference type="GO" id="GO:0016020">
    <property type="term" value="C:membrane"/>
    <property type="evidence" value="ECO:0007669"/>
    <property type="project" value="GOC"/>
</dbReference>
<evidence type="ECO:0000259" key="8">
    <source>
        <dbReference type="Pfam" id="PF17048"/>
    </source>
</evidence>
<dbReference type="InterPro" id="IPR031329">
    <property type="entry name" value="NEUT/ALK_ceramidase_N"/>
</dbReference>
<reference evidence="9 10" key="1">
    <citation type="submission" date="2018-05" db="EMBL/GenBank/DDBJ databases">
        <title>Abyssibacter profundi OUC007T gen. nov., sp. nov, a marine bacterium isolated from seawater of the Mariana Trench.</title>
        <authorList>
            <person name="Zhou S."/>
        </authorList>
    </citation>
    <scope>NUCLEOTIDE SEQUENCE [LARGE SCALE GENOMIC DNA]</scope>
    <source>
        <strain evidence="9 10">OUC007</strain>
    </source>
</reference>
<name>A0A383XPX6_9GAMM</name>
<dbReference type="PANTHER" id="PTHR12670:SF1">
    <property type="entry name" value="NEUTRAL CERAMIDASE"/>
    <property type="match status" value="1"/>
</dbReference>
<keyword evidence="5" id="KW-0443">Lipid metabolism</keyword>
<feature type="domain" description="Neutral/alkaline non-lysosomal ceramidase C-terminal" evidence="8">
    <location>
        <begin position="609"/>
        <end position="774"/>
    </location>
</feature>
<feature type="domain" description="Neutral/alkaline non-lysosomal ceramidase N-terminal" evidence="7">
    <location>
        <begin position="80"/>
        <end position="440"/>
    </location>
</feature>
<comment type="similarity">
    <text evidence="1 5">Belongs to the neutral ceramidase family.</text>
</comment>
<dbReference type="GO" id="GO:0017040">
    <property type="term" value="F:N-acylsphingosine amidohydrolase activity"/>
    <property type="evidence" value="ECO:0007669"/>
    <property type="project" value="UniProtKB-UniRule"/>
</dbReference>
<dbReference type="PROSITE" id="PS51257">
    <property type="entry name" value="PROKAR_LIPOPROTEIN"/>
    <property type="match status" value="1"/>
</dbReference>
<keyword evidence="6" id="KW-0732">Signal</keyword>
<keyword evidence="5" id="KW-0746">Sphingolipid metabolism</keyword>
<dbReference type="EC" id="3.5.1.23" evidence="5"/>
<gene>
    <name evidence="9" type="ORF">DEH80_16375</name>
</gene>
<protein>
    <recommendedName>
        <fullName evidence="5">Neutral ceramidase</fullName>
        <ecNumber evidence="5">3.5.1.23</ecNumber>
    </recommendedName>
</protein>
<feature type="chain" id="PRO_5016607841" description="Neutral ceramidase" evidence="6">
    <location>
        <begin position="17"/>
        <end position="789"/>
    </location>
</feature>
<evidence type="ECO:0000313" key="9">
    <source>
        <dbReference type="EMBL" id="PWN54680.1"/>
    </source>
</evidence>
<dbReference type="GO" id="GO:0046512">
    <property type="term" value="P:sphingosine biosynthetic process"/>
    <property type="evidence" value="ECO:0007669"/>
    <property type="project" value="TreeGrafter"/>
</dbReference>
<evidence type="ECO:0000256" key="2">
    <source>
        <dbReference type="ARBA" id="ARBA00022801"/>
    </source>
</evidence>
<feature type="domain" description="Neutral/alkaline non-lysosomal ceramidase N-terminal" evidence="7">
    <location>
        <begin position="504"/>
        <end position="605"/>
    </location>
</feature>
<evidence type="ECO:0000313" key="10">
    <source>
        <dbReference type="Proteomes" id="UP000251800"/>
    </source>
</evidence>
<dbReference type="Pfam" id="PF17048">
    <property type="entry name" value="Ceramidse_alk_C"/>
    <property type="match status" value="1"/>
</dbReference>
<dbReference type="EMBL" id="QEQK01000020">
    <property type="protein sequence ID" value="PWN54680.1"/>
    <property type="molecule type" value="Genomic_DNA"/>
</dbReference>
<dbReference type="RefSeq" id="WP_109721601.1">
    <property type="nucleotide sequence ID" value="NZ_QEQK01000020.1"/>
</dbReference>
<dbReference type="GO" id="GO:0005576">
    <property type="term" value="C:extracellular region"/>
    <property type="evidence" value="ECO:0007669"/>
    <property type="project" value="TreeGrafter"/>
</dbReference>
<feature type="binding site" evidence="4">
    <location>
        <position position="174"/>
    </location>
    <ligand>
        <name>Zn(2+)</name>
        <dbReference type="ChEBI" id="CHEBI:29105"/>
    </ligand>
</feature>
<dbReference type="AlphaFoldDB" id="A0A383XPX6"/>
<feature type="active site" description="Nucleophile" evidence="3">
    <location>
        <position position="335"/>
    </location>
</feature>
<feature type="binding site" evidence="4">
    <location>
        <position position="282"/>
    </location>
    <ligand>
        <name>Zn(2+)</name>
        <dbReference type="ChEBI" id="CHEBI:29105"/>
    </ligand>
</feature>
<feature type="signal peptide" evidence="6">
    <location>
        <begin position="1"/>
        <end position="16"/>
    </location>
</feature>
<evidence type="ECO:0000256" key="6">
    <source>
        <dbReference type="SAM" id="SignalP"/>
    </source>
</evidence>
<comment type="caution">
    <text evidence="9">The sequence shown here is derived from an EMBL/GenBank/DDBJ whole genome shotgun (WGS) entry which is preliminary data.</text>
</comment>
<organism evidence="9 10">
    <name type="scientific">Abyssibacter profundi</name>
    <dbReference type="NCBI Taxonomy" id="2182787"/>
    <lineage>
        <taxon>Bacteria</taxon>
        <taxon>Pseudomonadati</taxon>
        <taxon>Pseudomonadota</taxon>
        <taxon>Gammaproteobacteria</taxon>
        <taxon>Chromatiales</taxon>
        <taxon>Oceanococcaceae</taxon>
        <taxon>Abyssibacter</taxon>
    </lineage>
</organism>
<feature type="binding site" evidence="4">
    <location>
        <position position="576"/>
    </location>
    <ligand>
        <name>Zn(2+)</name>
        <dbReference type="ChEBI" id="CHEBI:29105"/>
    </ligand>
</feature>
<keyword evidence="4" id="KW-0479">Metal-binding</keyword>
<keyword evidence="2 5" id="KW-0378">Hydrolase</keyword>
<dbReference type="Proteomes" id="UP000251800">
    <property type="component" value="Unassembled WGS sequence"/>
</dbReference>
<dbReference type="Gene3D" id="2.60.40.2300">
    <property type="entry name" value="Neutral/alkaline non-lysosomal ceramidase, C-terminal domain"/>
    <property type="match status" value="1"/>
</dbReference>
<dbReference type="GO" id="GO:0046514">
    <property type="term" value="P:ceramide catabolic process"/>
    <property type="evidence" value="ECO:0007669"/>
    <property type="project" value="InterPro"/>
</dbReference>
<dbReference type="InterPro" id="IPR038445">
    <property type="entry name" value="NCDase_C_sf"/>
</dbReference>
<dbReference type="Pfam" id="PF04734">
    <property type="entry name" value="Ceramidase_alk"/>
    <property type="match status" value="2"/>
</dbReference>
<keyword evidence="10" id="KW-1185">Reference proteome</keyword>
<evidence type="ECO:0000256" key="5">
    <source>
        <dbReference type="RuleBase" id="RU366019"/>
    </source>
</evidence>
<feature type="binding site" evidence="4">
    <location>
        <position position="539"/>
    </location>
    <ligand>
        <name>Zn(2+)</name>
        <dbReference type="ChEBI" id="CHEBI:29105"/>
    </ligand>
</feature>
<dbReference type="InterPro" id="IPR031331">
    <property type="entry name" value="NEUT/ALK_ceramidase_C"/>
</dbReference>
<proteinExistence type="inferred from homology"/>
<evidence type="ECO:0000256" key="3">
    <source>
        <dbReference type="PIRSR" id="PIRSR606823-1"/>
    </source>
</evidence>
<evidence type="ECO:0000256" key="1">
    <source>
        <dbReference type="ARBA" id="ARBA00009835"/>
    </source>
</evidence>
<dbReference type="GO" id="GO:0046872">
    <property type="term" value="F:metal ion binding"/>
    <property type="evidence" value="ECO:0007669"/>
    <property type="project" value="UniProtKB-KW"/>
</dbReference>
<dbReference type="InterPro" id="IPR006823">
    <property type="entry name" value="Ceramidase_alk"/>
</dbReference>